<reference evidence="5" key="2">
    <citation type="submission" date="2019-01" db="EMBL/GenBank/DDBJ databases">
        <authorList>
            <consortium name="NCBI Pathogen Detection Project"/>
        </authorList>
    </citation>
    <scope>NUCLEOTIDE SEQUENCE</scope>
    <source>
        <strain evidence="5">SL1344</strain>
    </source>
</reference>
<dbReference type="PANTHER" id="PTHR47504:SF3">
    <property type="entry name" value="HTH-TYPE TRANSCRIPTIONAL REGULATOR YKGA-RELATED"/>
    <property type="match status" value="1"/>
</dbReference>
<dbReference type="InterPro" id="IPR011256">
    <property type="entry name" value="Reg_factor_effector_dom_sf"/>
</dbReference>
<dbReference type="PROSITE" id="PS00041">
    <property type="entry name" value="HTH_ARAC_FAMILY_1"/>
    <property type="match status" value="1"/>
</dbReference>
<dbReference type="GO" id="GO:0003700">
    <property type="term" value="F:DNA-binding transcription factor activity"/>
    <property type="evidence" value="ECO:0007669"/>
    <property type="project" value="InterPro"/>
</dbReference>
<keyword evidence="2" id="KW-0238">DNA-binding</keyword>
<evidence type="ECO:0000313" key="5">
    <source>
        <dbReference type="EMBL" id="HAD6864513.1"/>
    </source>
</evidence>
<dbReference type="SMART" id="SM00342">
    <property type="entry name" value="HTH_ARAC"/>
    <property type="match status" value="1"/>
</dbReference>
<dbReference type="Gene3D" id="3.20.80.10">
    <property type="entry name" value="Regulatory factor, effector binding domain"/>
    <property type="match status" value="1"/>
</dbReference>
<evidence type="ECO:0000256" key="1">
    <source>
        <dbReference type="ARBA" id="ARBA00023015"/>
    </source>
</evidence>
<dbReference type="InterPro" id="IPR018060">
    <property type="entry name" value="HTH_AraC"/>
</dbReference>
<dbReference type="PROSITE" id="PS01124">
    <property type="entry name" value="HTH_ARAC_FAMILY_2"/>
    <property type="match status" value="1"/>
</dbReference>
<keyword evidence="1" id="KW-0805">Transcription regulation</keyword>
<dbReference type="PRINTS" id="PR00032">
    <property type="entry name" value="HTHARAC"/>
</dbReference>
<accession>A0A718Y4A9</accession>
<proteinExistence type="predicted"/>
<keyword evidence="3" id="KW-0804">Transcription</keyword>
<dbReference type="InterPro" id="IPR018062">
    <property type="entry name" value="HTH_AraC-typ_CS"/>
</dbReference>
<organism evidence="5">
    <name type="scientific">Salmonella typhimurium (strain SL1344)</name>
    <dbReference type="NCBI Taxonomy" id="216597"/>
    <lineage>
        <taxon>Bacteria</taxon>
        <taxon>Pseudomonadati</taxon>
        <taxon>Pseudomonadota</taxon>
        <taxon>Gammaproteobacteria</taxon>
        <taxon>Enterobacterales</taxon>
        <taxon>Enterobacteriaceae</taxon>
        <taxon>Salmonella</taxon>
    </lineage>
</organism>
<comment type="caution">
    <text evidence="5">The sequence shown here is derived from an EMBL/GenBank/DDBJ whole genome shotgun (WGS) entry which is preliminary data.</text>
</comment>
<name>A0A718Y4A9_SALTS</name>
<dbReference type="InterPro" id="IPR020449">
    <property type="entry name" value="Tscrpt_reg_AraC-type_HTH"/>
</dbReference>
<gene>
    <name evidence="5" type="ORF">G1X41_21280</name>
</gene>
<dbReference type="Pfam" id="PF12833">
    <property type="entry name" value="HTH_18"/>
    <property type="match status" value="1"/>
</dbReference>
<reference evidence="5" key="1">
    <citation type="journal article" date="2018" name="Genome Biol.">
        <title>SKESA: strategic k-mer extension for scrupulous assemblies.</title>
        <authorList>
            <person name="Souvorov A."/>
            <person name="Agarwala R."/>
            <person name="Lipman D.J."/>
        </authorList>
    </citation>
    <scope>NUCLEOTIDE SEQUENCE</scope>
    <source>
        <strain evidence="5">SL1344</strain>
    </source>
</reference>
<evidence type="ECO:0000256" key="3">
    <source>
        <dbReference type="ARBA" id="ARBA00023163"/>
    </source>
</evidence>
<evidence type="ECO:0000259" key="4">
    <source>
        <dbReference type="PROSITE" id="PS01124"/>
    </source>
</evidence>
<dbReference type="InterPro" id="IPR009057">
    <property type="entry name" value="Homeodomain-like_sf"/>
</dbReference>
<dbReference type="AlphaFoldDB" id="A0A718Y4A9"/>
<protein>
    <submittedName>
        <fullName evidence="5">Helix-turn-helix domain-containing protein</fullName>
    </submittedName>
</protein>
<sequence length="288" mass="32831">MQYITVRKILEFVDDRVESGQRTDIDSITAYSGYSRRHIQRLFCNVTGMNLGDYIRRRRLTRAALLLRLTRRTLTDIALSLGFDSQQSFCREFRKATGYSPLQYRLSPFWPLSVLMGRVVYRVEALSEPSVVQMSGGGISGPEVISRGCIPYSPDSGTVESFVDSIFSRVAADTRPLWVVTETEPDDTGEGDYQVRGGMGYAGESGDTRYTWREGLYFRVTFITSRERHMESTHHIYLNVLPEYGLNRAPGPDIMTFCRDGEKIMCTLFIPVTEDKPPENSDLIKRKK</sequence>
<dbReference type="Gene3D" id="1.10.10.60">
    <property type="entry name" value="Homeodomain-like"/>
    <property type="match status" value="2"/>
</dbReference>
<feature type="domain" description="HTH araC/xylS-type" evidence="4">
    <location>
        <begin position="7"/>
        <end position="107"/>
    </location>
</feature>
<dbReference type="PANTHER" id="PTHR47504">
    <property type="entry name" value="RIGHT ORIGIN-BINDING PROTEIN"/>
    <property type="match status" value="1"/>
</dbReference>
<dbReference type="InterPro" id="IPR050959">
    <property type="entry name" value="MarA-like"/>
</dbReference>
<dbReference type="GO" id="GO:0043565">
    <property type="term" value="F:sequence-specific DNA binding"/>
    <property type="evidence" value="ECO:0007669"/>
    <property type="project" value="InterPro"/>
</dbReference>
<evidence type="ECO:0000256" key="2">
    <source>
        <dbReference type="ARBA" id="ARBA00023125"/>
    </source>
</evidence>
<dbReference type="EMBL" id="DAAPMV010000014">
    <property type="protein sequence ID" value="HAD6864513.1"/>
    <property type="molecule type" value="Genomic_DNA"/>
</dbReference>
<dbReference type="SUPFAM" id="SSF46689">
    <property type="entry name" value="Homeodomain-like"/>
    <property type="match status" value="1"/>
</dbReference>